<dbReference type="Proteomes" id="UP000790787">
    <property type="component" value="Chromosome 22"/>
</dbReference>
<accession>A0AC58TPM5</accession>
<dbReference type="RefSeq" id="XP_075099150.1">
    <property type="nucleotide sequence ID" value="XM_075243049.1"/>
</dbReference>
<organism evidence="1 2">
    <name type="scientific">Nicotiana tabacum</name>
    <name type="common">Common tobacco</name>
    <dbReference type="NCBI Taxonomy" id="4097"/>
    <lineage>
        <taxon>Eukaryota</taxon>
        <taxon>Viridiplantae</taxon>
        <taxon>Streptophyta</taxon>
        <taxon>Embryophyta</taxon>
        <taxon>Tracheophyta</taxon>
        <taxon>Spermatophyta</taxon>
        <taxon>Magnoliopsida</taxon>
        <taxon>eudicotyledons</taxon>
        <taxon>Gunneridae</taxon>
        <taxon>Pentapetalae</taxon>
        <taxon>asterids</taxon>
        <taxon>lamiids</taxon>
        <taxon>Solanales</taxon>
        <taxon>Solanaceae</taxon>
        <taxon>Nicotianoideae</taxon>
        <taxon>Nicotianeae</taxon>
        <taxon>Nicotiana</taxon>
    </lineage>
</organism>
<reference evidence="1" key="1">
    <citation type="journal article" date="2014" name="Nat. Commun.">
        <title>The tobacco genome sequence and its comparison with those of tomato and potato.</title>
        <authorList>
            <person name="Sierro N."/>
            <person name="Battey J.N."/>
            <person name="Ouadi S."/>
            <person name="Bakaher N."/>
            <person name="Bovet L."/>
            <person name="Willig A."/>
            <person name="Goepfert S."/>
            <person name="Peitsch M.C."/>
            <person name="Ivanov N.V."/>
        </authorList>
    </citation>
    <scope>NUCLEOTIDE SEQUENCE [LARGE SCALE GENOMIC DNA]</scope>
</reference>
<evidence type="ECO:0000313" key="2">
    <source>
        <dbReference type="RefSeq" id="XP_075099150.1"/>
    </source>
</evidence>
<evidence type="ECO:0000313" key="1">
    <source>
        <dbReference type="Proteomes" id="UP000790787"/>
    </source>
</evidence>
<keyword evidence="1" id="KW-1185">Reference proteome</keyword>
<protein>
    <submittedName>
        <fullName evidence="2">Uncharacterized protein LOC107789460</fullName>
    </submittedName>
</protein>
<gene>
    <name evidence="2" type="primary">LOC107789460</name>
</gene>
<name>A0AC58TPM5_TOBAC</name>
<reference evidence="2" key="2">
    <citation type="submission" date="2025-08" db="UniProtKB">
        <authorList>
            <consortium name="RefSeq"/>
        </authorList>
    </citation>
    <scope>IDENTIFICATION</scope>
    <source>
        <tissue evidence="2">Leaf</tissue>
    </source>
</reference>
<sequence length="229" mass="26258">MKLTNVDSQKSFIVTLVHAKCDSIERIELWDSLHALAGNMTLPWIVEGDFNVIWDEEEKFGGRPVSLNELNDFRYCINNYNLFDLGFKGSIYTWWNGRVEDDSLSKALNALHMNLYFCGFGLPKWSPKINHLLYADDTIILSSSDANTLLLVMEVLAAYEKASGQLINKNKSAIYMHHSTSSIVWDEEKLREILPEELINHILEYVKLPVLPNMLDKPYWMLETGGNLA</sequence>
<proteinExistence type="predicted"/>